<dbReference type="AlphaFoldDB" id="A0A017H6Q1"/>
<dbReference type="Proteomes" id="UP000031184">
    <property type="component" value="Unassembled WGS sequence"/>
</dbReference>
<dbReference type="PRINTS" id="PR00139">
    <property type="entry name" value="ASNGLNASE"/>
</dbReference>
<feature type="domain" description="Asparaginase/glutaminase C-terminal" evidence="5">
    <location>
        <begin position="205"/>
        <end position="319"/>
    </location>
</feature>
<dbReference type="SMART" id="SM00870">
    <property type="entry name" value="Asparaginase"/>
    <property type="match status" value="1"/>
</dbReference>
<evidence type="ECO:0000256" key="2">
    <source>
        <dbReference type="ARBA" id="ARBA00012920"/>
    </source>
</evidence>
<dbReference type="Pfam" id="PF17763">
    <property type="entry name" value="Asparaginase_C"/>
    <property type="match status" value="1"/>
</dbReference>
<dbReference type="PROSITE" id="PS00144">
    <property type="entry name" value="ASN_GLN_ASE_1"/>
    <property type="match status" value="1"/>
</dbReference>
<dbReference type="InterPro" id="IPR040919">
    <property type="entry name" value="Asparaginase_C"/>
</dbReference>
<keyword evidence="3" id="KW-0378">Hydrolase</keyword>
<dbReference type="GO" id="GO:0009066">
    <property type="term" value="P:aspartate family amino acid metabolic process"/>
    <property type="evidence" value="ECO:0007669"/>
    <property type="project" value="UniProtKB-ARBA"/>
</dbReference>
<dbReference type="PROSITE" id="PS00917">
    <property type="entry name" value="ASN_GLN_ASE_2"/>
    <property type="match status" value="1"/>
</dbReference>
<dbReference type="PIRSF" id="PIRSF001220">
    <property type="entry name" value="L-ASNase_gatD"/>
    <property type="match status" value="1"/>
</dbReference>
<evidence type="ECO:0000313" key="6">
    <source>
        <dbReference type="EMBL" id="KID49315.1"/>
    </source>
</evidence>
<dbReference type="InterPro" id="IPR027475">
    <property type="entry name" value="Asparaginase/glutaminase_AS2"/>
</dbReference>
<name>A0A017H6Q1_9FUSO</name>
<dbReference type="Pfam" id="PF00710">
    <property type="entry name" value="Asparaginase"/>
    <property type="match status" value="1"/>
</dbReference>
<feature type="domain" description="L-asparaginase N-terminal" evidence="4">
    <location>
        <begin position="4"/>
        <end position="186"/>
    </location>
</feature>
<dbReference type="NCBIfam" id="TIGR00519">
    <property type="entry name" value="asnASE_I"/>
    <property type="match status" value="1"/>
</dbReference>
<dbReference type="GO" id="GO:0004067">
    <property type="term" value="F:asparaginase activity"/>
    <property type="evidence" value="ECO:0007669"/>
    <property type="project" value="UniProtKB-UniRule"/>
</dbReference>
<dbReference type="InterPro" id="IPR041725">
    <property type="entry name" value="L-asparaginase_I"/>
</dbReference>
<dbReference type="InterPro" id="IPR036152">
    <property type="entry name" value="Asp/glu_Ase-like_sf"/>
</dbReference>
<sequence>MKHQILLINTGGTIGMIGEPLHPSKNWKEITKNHPILWDFSVDYYQMQNLVDSSDMNPSIWLELAKIIKENYDNYKGFVILHGTDTMAYTASILSFFCKNLGKPIILTGSQVPLAKPRSDALQNLITAIQIASQYEIPEVCILFRDTLLRGNRSKKVDATNYFGFSSPNYPVLGEIGAEIKISWDKILSPPKEHFRLEEELSSDILVLEIFPGMNVNFYHSILQSQIKGIILKTFGNGNAPTSANFLSFLKELQERKIPVINVTQCIRGSVEHGKYACSQNFLSLGVISAKDMTTEASIAKLMYLLGKKYSYEEIQENFQKNFAGEIS</sequence>
<dbReference type="InterPro" id="IPR027473">
    <property type="entry name" value="L-asparaginase_C"/>
</dbReference>
<dbReference type="SUPFAM" id="SSF53774">
    <property type="entry name" value="Glutaminase/Asparaginase"/>
    <property type="match status" value="1"/>
</dbReference>
<evidence type="ECO:0000259" key="5">
    <source>
        <dbReference type="Pfam" id="PF17763"/>
    </source>
</evidence>
<proteinExistence type="inferred from homology"/>
<dbReference type="PIRSF" id="PIRSF500176">
    <property type="entry name" value="L_ASNase"/>
    <property type="match status" value="1"/>
</dbReference>
<comment type="similarity">
    <text evidence="1">Belongs to the asparaginase 1 family.</text>
</comment>
<dbReference type="Gene3D" id="3.40.50.1170">
    <property type="entry name" value="L-asparaginase, N-terminal domain"/>
    <property type="match status" value="1"/>
</dbReference>
<dbReference type="InterPro" id="IPR020827">
    <property type="entry name" value="Asparaginase/glutaminase_AS1"/>
</dbReference>
<dbReference type="InterPro" id="IPR027474">
    <property type="entry name" value="L-asparaginase_N"/>
</dbReference>
<comment type="caution">
    <text evidence="6">The sequence shown here is derived from an EMBL/GenBank/DDBJ whole genome shotgun (WGS) entry which is preliminary data.</text>
</comment>
<dbReference type="InterPro" id="IPR006034">
    <property type="entry name" value="Asparaginase/glutaminase-like"/>
</dbReference>
<dbReference type="EC" id="3.5.1.1" evidence="2"/>
<dbReference type="RefSeq" id="WP_039121539.1">
    <property type="nucleotide sequence ID" value="NZ_AOJP01000001.1"/>
</dbReference>
<dbReference type="PANTHER" id="PTHR11707:SF28">
    <property type="entry name" value="60 KDA LYSOPHOSPHOLIPASE"/>
    <property type="match status" value="1"/>
</dbReference>
<dbReference type="PATRIC" id="fig|1226633.4.peg.799"/>
<evidence type="ECO:0000256" key="3">
    <source>
        <dbReference type="ARBA" id="ARBA00022801"/>
    </source>
</evidence>
<reference evidence="6 7" key="1">
    <citation type="submission" date="2013-08" db="EMBL/GenBank/DDBJ databases">
        <title>An opportunistic ruminal bacterium that causes liver abscesses in cattle.</title>
        <authorList>
            <person name="Benahmed F.H."/>
            <person name="Rasmussen M."/>
            <person name="Harbottle H."/>
            <person name="Soppet D."/>
            <person name="Nagaraja T.G."/>
            <person name="Davidson M."/>
        </authorList>
    </citation>
    <scope>NUCLEOTIDE SEQUENCE [LARGE SCALE GENOMIC DNA]</scope>
    <source>
        <strain evidence="6 7">B35</strain>
    </source>
</reference>
<dbReference type="InterPro" id="IPR006033">
    <property type="entry name" value="AsnA_fam"/>
</dbReference>
<dbReference type="SFLD" id="SFLDS00057">
    <property type="entry name" value="Glutaminase/Asparaginase"/>
    <property type="match status" value="1"/>
</dbReference>
<protein>
    <recommendedName>
        <fullName evidence="2">asparaginase</fullName>
        <ecNumber evidence="2">3.5.1.1</ecNumber>
    </recommendedName>
</protein>
<dbReference type="EMBL" id="AUZI01000012">
    <property type="protein sequence ID" value="KID49315.1"/>
    <property type="molecule type" value="Genomic_DNA"/>
</dbReference>
<dbReference type="Gene3D" id="3.40.50.40">
    <property type="match status" value="1"/>
</dbReference>
<dbReference type="FunFam" id="3.40.50.1170:FF:000001">
    <property type="entry name" value="L-asparaginase 2"/>
    <property type="match status" value="1"/>
</dbReference>
<evidence type="ECO:0000256" key="1">
    <source>
        <dbReference type="ARBA" id="ARBA00010518"/>
    </source>
</evidence>
<dbReference type="PROSITE" id="PS51732">
    <property type="entry name" value="ASN_GLN_ASE_3"/>
    <property type="match status" value="1"/>
</dbReference>
<evidence type="ECO:0000259" key="4">
    <source>
        <dbReference type="Pfam" id="PF00710"/>
    </source>
</evidence>
<accession>A0A017H6Q1</accession>
<dbReference type="OrthoDB" id="9788068at2"/>
<dbReference type="CDD" id="cd08963">
    <property type="entry name" value="L-asparaginase_I"/>
    <property type="match status" value="1"/>
</dbReference>
<dbReference type="PANTHER" id="PTHR11707">
    <property type="entry name" value="L-ASPARAGINASE"/>
    <property type="match status" value="1"/>
</dbReference>
<gene>
    <name evidence="6" type="ORF">C095_03975</name>
</gene>
<dbReference type="InterPro" id="IPR037152">
    <property type="entry name" value="L-asparaginase_N_sf"/>
</dbReference>
<organism evidence="6 7">
    <name type="scientific">Fusobacterium necrophorum subsp. funduliforme B35</name>
    <dbReference type="NCBI Taxonomy" id="1226633"/>
    <lineage>
        <taxon>Bacteria</taxon>
        <taxon>Fusobacteriati</taxon>
        <taxon>Fusobacteriota</taxon>
        <taxon>Fusobacteriia</taxon>
        <taxon>Fusobacteriales</taxon>
        <taxon>Fusobacteriaceae</taxon>
        <taxon>Fusobacterium</taxon>
    </lineage>
</organism>
<evidence type="ECO:0000313" key="7">
    <source>
        <dbReference type="Proteomes" id="UP000031184"/>
    </source>
</evidence>
<dbReference type="FunFam" id="3.40.50.40:FF:000001">
    <property type="entry name" value="L-asparaginase 1"/>
    <property type="match status" value="1"/>
</dbReference>